<accession>A0ACC0NFW1</accession>
<comment type="caution">
    <text evidence="1">The sequence shown here is derived from an EMBL/GenBank/DDBJ whole genome shotgun (WGS) entry which is preliminary data.</text>
</comment>
<protein>
    <submittedName>
        <fullName evidence="1">Uncharacterized protein</fullName>
    </submittedName>
</protein>
<evidence type="ECO:0000313" key="1">
    <source>
        <dbReference type="EMBL" id="KAI8551627.1"/>
    </source>
</evidence>
<reference evidence="1" key="1">
    <citation type="submission" date="2022-02" db="EMBL/GenBank/DDBJ databases">
        <title>Plant Genome Project.</title>
        <authorList>
            <person name="Zhang R.-G."/>
        </authorList>
    </citation>
    <scope>NUCLEOTIDE SEQUENCE</scope>
    <source>
        <strain evidence="1">AT1</strain>
    </source>
</reference>
<sequence length="899" mass="104193">MLIDAIRKGKLVEKACMKHDKPILSIIENYDTNDNKFLIGGKKVAITRNDIKLIFGIACGNKPIGDLNKKKSDVAFATRRGIQEARIGSKKMKDMINEILQKKEESMTDEDIRDVVRLICMFICLTLFFSTSGVTIAWTYVHCMEKIEEIKDYDWAQSIAETLNISMHKFHDKPRDATGCVVALMYWICEHTDLIARPKNEAIPRLLNWNTFDRKKRFDDLEDLSNVNITVYDEELQETSQEAQVYSMAHPEVVDDDDRQTISQMMQHTRSPQSPAVQRLDEIHLTEKQQTSPLVSTSSPEQQQAMFSQSQSGETTVPSTYQLLDSINFSQGVIKEHSQMGKFCDSLLEDNDQVIIKDLHQQVQYLQNQKEILEQQNEGLQKDKDAMKNQLEEMQRERDALKEKLHKMVTMSNTMLQTQEQHKSLIEKIAVLEKDIDVMKNQLLERDSLEEKLKKDRDEMEKQLLEMRKERDSLKEMVQTFKLNTAKLEKEKNENEKALTMQIQSLTTEKGQLQKYLSTTEQRQNAIIVQKDAEIRTLTNKFSLNTKLSVQPPHTKEPQKHLPAVETDSSLLTQRSEEAIHKLTQAYIDDKIEQVVHEVTQLYEIKKVGDKIAPLEKKAGIVLALLPKECQETIKKFWELEEGCTHIWDCELDDLRIYEEDVRFLLCDREMTGQPIDAYVHLLTTTLQPPTSGPSFSLGIDGSQQDMPFVFNSFSSTFLGGNQESANRALNVVSSKILYNRTILFTIYGSSHYTLLELDTIDQEWRFYNSLRREGRRDKYCEATANLRKNVTNYINQRCKKKIKTSAKLVDNAPQHEPGSVDCAVVVAYIIRQKLMKKPIQSNLTKQQCLQMRADIVQAFLTDPKRSWTPEIYHNRMENLRLQKYYDDQELFEEKKKQA</sequence>
<dbReference type="Proteomes" id="UP001062846">
    <property type="component" value="Chromosome 6"/>
</dbReference>
<name>A0ACC0NFW1_RHOML</name>
<proteinExistence type="predicted"/>
<dbReference type="EMBL" id="CM046393">
    <property type="protein sequence ID" value="KAI8551627.1"/>
    <property type="molecule type" value="Genomic_DNA"/>
</dbReference>
<keyword evidence="2" id="KW-1185">Reference proteome</keyword>
<organism evidence="1 2">
    <name type="scientific">Rhododendron molle</name>
    <name type="common">Chinese azalea</name>
    <name type="synonym">Azalea mollis</name>
    <dbReference type="NCBI Taxonomy" id="49168"/>
    <lineage>
        <taxon>Eukaryota</taxon>
        <taxon>Viridiplantae</taxon>
        <taxon>Streptophyta</taxon>
        <taxon>Embryophyta</taxon>
        <taxon>Tracheophyta</taxon>
        <taxon>Spermatophyta</taxon>
        <taxon>Magnoliopsida</taxon>
        <taxon>eudicotyledons</taxon>
        <taxon>Gunneridae</taxon>
        <taxon>Pentapetalae</taxon>
        <taxon>asterids</taxon>
        <taxon>Ericales</taxon>
        <taxon>Ericaceae</taxon>
        <taxon>Ericoideae</taxon>
        <taxon>Rhodoreae</taxon>
        <taxon>Rhododendron</taxon>
    </lineage>
</organism>
<evidence type="ECO:0000313" key="2">
    <source>
        <dbReference type="Proteomes" id="UP001062846"/>
    </source>
</evidence>
<gene>
    <name evidence="1" type="ORF">RHMOL_Rhmol06G0200600</name>
</gene>